<dbReference type="InterPro" id="IPR000688">
    <property type="entry name" value="HypA/HybF"/>
</dbReference>
<dbReference type="EMBL" id="SGBB01000031">
    <property type="protein sequence ID" value="RZD17587.1"/>
    <property type="molecule type" value="Genomic_DNA"/>
</dbReference>
<dbReference type="GO" id="GO:0016151">
    <property type="term" value="F:nickel cation binding"/>
    <property type="evidence" value="ECO:0007669"/>
    <property type="project" value="InterPro"/>
</dbReference>
<evidence type="ECO:0000256" key="3">
    <source>
        <dbReference type="ARBA" id="ARBA00022833"/>
    </source>
</evidence>
<name>A0A519BJZ5_9DELT</name>
<proteinExistence type="predicted"/>
<dbReference type="AlphaFoldDB" id="A0A519BJZ5"/>
<keyword evidence="3" id="KW-0862">Zinc</keyword>
<sequence>MHELSIALEILEMLEKNNYLKDIKIVKIINLTIGNYSGIDKNYLEFAFQNLGDNRFNAVILECNYNETDDIKVNEIIAD</sequence>
<evidence type="ECO:0000256" key="2">
    <source>
        <dbReference type="ARBA" id="ARBA00022723"/>
    </source>
</evidence>
<organism evidence="4 5">
    <name type="scientific">Candidatus Acididesulfobacter diazotrophicus</name>
    <dbReference type="NCBI Taxonomy" id="2597226"/>
    <lineage>
        <taxon>Bacteria</taxon>
        <taxon>Deltaproteobacteria</taxon>
        <taxon>Candidatus Acidulodesulfobacterales</taxon>
        <taxon>Candidatus Acididesulfobacter</taxon>
    </lineage>
</organism>
<reference evidence="4 5" key="1">
    <citation type="journal article" date="2019" name="ISME J.">
        <title>Insights into ecological role of a new deltaproteobacterial order Candidatus Acidulodesulfobacterales by metagenomics and metatranscriptomics.</title>
        <authorList>
            <person name="Tan S."/>
            <person name="Liu J."/>
            <person name="Fang Y."/>
            <person name="Hedlund B.P."/>
            <person name="Lian Z.H."/>
            <person name="Huang L.Y."/>
            <person name="Li J.T."/>
            <person name="Huang L.N."/>
            <person name="Li W.J."/>
            <person name="Jiang H.C."/>
            <person name="Dong H.L."/>
            <person name="Shu W.S."/>
        </authorList>
    </citation>
    <scope>NUCLEOTIDE SEQUENCE [LARGE SCALE GENOMIC DNA]</scope>
    <source>
        <strain evidence="4">AP1</strain>
    </source>
</reference>
<dbReference type="GO" id="GO:0051604">
    <property type="term" value="P:protein maturation"/>
    <property type="evidence" value="ECO:0007669"/>
    <property type="project" value="InterPro"/>
</dbReference>
<keyword evidence="2" id="KW-0479">Metal-binding</keyword>
<evidence type="ECO:0008006" key="6">
    <source>
        <dbReference type="Google" id="ProtNLM"/>
    </source>
</evidence>
<accession>A0A519BJZ5</accession>
<dbReference type="Proteomes" id="UP000319296">
    <property type="component" value="Unassembled WGS sequence"/>
</dbReference>
<dbReference type="Pfam" id="PF01155">
    <property type="entry name" value="HypA"/>
    <property type="match status" value="1"/>
</dbReference>
<keyword evidence="1" id="KW-0533">Nickel</keyword>
<gene>
    <name evidence="4" type="ORF">EVG15_10440</name>
</gene>
<evidence type="ECO:0000256" key="1">
    <source>
        <dbReference type="ARBA" id="ARBA00022596"/>
    </source>
</evidence>
<evidence type="ECO:0000313" key="4">
    <source>
        <dbReference type="EMBL" id="RZD17587.1"/>
    </source>
</evidence>
<dbReference type="Gene3D" id="3.30.2320.50">
    <property type="match status" value="1"/>
</dbReference>
<evidence type="ECO:0000313" key="5">
    <source>
        <dbReference type="Proteomes" id="UP000319296"/>
    </source>
</evidence>
<protein>
    <recommendedName>
        <fullName evidence="6">Hydrogenase maturation nickel metallochaperone HypA</fullName>
    </recommendedName>
</protein>
<comment type="caution">
    <text evidence="4">The sequence shown here is derived from an EMBL/GenBank/DDBJ whole genome shotgun (WGS) entry which is preliminary data.</text>
</comment>